<dbReference type="GeneID" id="81464828"/>
<evidence type="ECO:0000313" key="13">
    <source>
        <dbReference type="Proteomes" id="UP001147752"/>
    </source>
</evidence>
<comment type="subcellular location">
    <subcellularLocation>
        <location evidence="1">Endoplasmic reticulum membrane</location>
        <topology evidence="1">Multi-pass membrane protein</topology>
    </subcellularLocation>
</comment>
<evidence type="ECO:0000256" key="6">
    <source>
        <dbReference type="ARBA" id="ARBA00022989"/>
    </source>
</evidence>
<comment type="similarity">
    <text evidence="2">Belongs to the membrane-bound acyltransferase family. Sterol o-acyltransferase subfamily.</text>
</comment>
<accession>A0A9W9RU47</accession>
<feature type="transmembrane region" description="Helical" evidence="10">
    <location>
        <begin position="148"/>
        <end position="168"/>
    </location>
</feature>
<keyword evidence="7 10" id="KW-0472">Membrane</keyword>
<evidence type="ECO:0000256" key="8">
    <source>
        <dbReference type="ARBA" id="ARBA00023315"/>
    </source>
</evidence>
<reference evidence="12" key="2">
    <citation type="journal article" date="2023" name="IMA Fungus">
        <title>Comparative genomic study of the Penicillium genus elucidates a diverse pangenome and 15 lateral gene transfer events.</title>
        <authorList>
            <person name="Petersen C."/>
            <person name="Sorensen T."/>
            <person name="Nielsen M.R."/>
            <person name="Sondergaard T.E."/>
            <person name="Sorensen J.L."/>
            <person name="Fitzpatrick D.A."/>
            <person name="Frisvad J.C."/>
            <person name="Nielsen K.L."/>
        </authorList>
    </citation>
    <scope>NUCLEOTIDE SEQUENCE</scope>
    <source>
        <strain evidence="12">IBT 3081</strain>
    </source>
</reference>
<keyword evidence="3" id="KW-0808">Transferase</keyword>
<evidence type="ECO:0000256" key="2">
    <source>
        <dbReference type="ARBA" id="ARBA00009010"/>
    </source>
</evidence>
<dbReference type="InterPro" id="IPR029058">
    <property type="entry name" value="AB_hydrolase_fold"/>
</dbReference>
<evidence type="ECO:0000256" key="1">
    <source>
        <dbReference type="ARBA" id="ARBA00004477"/>
    </source>
</evidence>
<comment type="function">
    <text evidence="9">Sterol O-acyltransferase that catalyzes the formation of stery esters.</text>
</comment>
<keyword evidence="5" id="KW-0256">Endoplasmic reticulum</keyword>
<gene>
    <name evidence="12" type="ORF">N7517_007915</name>
</gene>
<dbReference type="OrthoDB" id="10039049at2759"/>
<dbReference type="Pfam" id="PF03062">
    <property type="entry name" value="MBOAT"/>
    <property type="match status" value="1"/>
</dbReference>
<dbReference type="InterPro" id="IPR004299">
    <property type="entry name" value="MBOAT_fam"/>
</dbReference>
<protein>
    <recommendedName>
        <fullName evidence="11">Dienelactone hydrolase domain-containing protein</fullName>
    </recommendedName>
</protein>
<sequence>MDSKSEDSVKLETEQAGQYLLTAEDAELLQEILNHNISHQSGEKRKFRFQDLKFTQQLSTFQNLGTTAPQFHGFFVLFWMGVTLMLFRLAANNWRTYGSIWGKNEIIRLMLDKDVMVLGLTDLLLCWSTGFCLVLQRVVLKGYIRWNGLGWIIQNIWQTAYLGVVIWWTYHRDWPWTHTVFIVLHCLAMLMKQHSYAAYNGYLSEMYRKRNMLKASLDQTKAKERGLAISTEIGHSSAVDMELNAEITDLKRIDSSRRSSDLQNYSPSHETDQLLSLIRTIETGVPLKPNQVKSIRELLEQEIEVLSEGLKGRCSLTNNHYPQNLTIRNICDFMALPTLVYELEYPRTKNIDWLYVAEKTLATFSIIVVMIAVSQSWIYPVVMDTVRMKEEGMTAQQRLREFPWVLGDLLFPFMMEYLLAFYVIWECVLNALAEITMFADRGFYSDWWNSVSWDQFARDWNRPVHNFLFRHVYHGSISEYHVAEVYISRPDCSTKRAILLLTDVIGHRSINAQLIADQLAANGYLVVMPDLFHGDPVLLNRPASFNLMAWLKGPPGHLPNRVEPVVQVILKEMKSNMGCERIGAIGYCFGAKYAVRLLQPGLCDVAYVAHPSFVDVEELQAIQGPLSIAAAEIDSIFPASKRHESEDILTKTGQPYQINLFGGVEHGFAVRADITKPTVRFAKESAFLQAVAWFERYL</sequence>
<feature type="transmembrane region" description="Helical" evidence="10">
    <location>
        <begin position="361"/>
        <end position="382"/>
    </location>
</feature>
<keyword evidence="8" id="KW-0012">Acyltransferase</keyword>
<evidence type="ECO:0000256" key="9">
    <source>
        <dbReference type="ARBA" id="ARBA00023568"/>
    </source>
</evidence>
<dbReference type="EMBL" id="JAPZBT010000003">
    <property type="protein sequence ID" value="KAJ5365029.1"/>
    <property type="molecule type" value="Genomic_DNA"/>
</dbReference>
<feature type="transmembrane region" description="Helical" evidence="10">
    <location>
        <begin position="402"/>
        <end position="425"/>
    </location>
</feature>
<evidence type="ECO:0000256" key="7">
    <source>
        <dbReference type="ARBA" id="ARBA00023136"/>
    </source>
</evidence>
<dbReference type="Pfam" id="PF01738">
    <property type="entry name" value="DLH"/>
    <property type="match status" value="1"/>
</dbReference>
<dbReference type="GO" id="GO:0017000">
    <property type="term" value="P:antibiotic biosynthetic process"/>
    <property type="evidence" value="ECO:0007669"/>
    <property type="project" value="UniProtKB-ARBA"/>
</dbReference>
<dbReference type="InterPro" id="IPR002925">
    <property type="entry name" value="Dienelactn_hydro"/>
</dbReference>
<evidence type="ECO:0000256" key="3">
    <source>
        <dbReference type="ARBA" id="ARBA00022679"/>
    </source>
</evidence>
<feature type="transmembrane region" description="Helical" evidence="10">
    <location>
        <begin position="71"/>
        <end position="91"/>
    </location>
</feature>
<dbReference type="GO" id="GO:0005789">
    <property type="term" value="C:endoplasmic reticulum membrane"/>
    <property type="evidence" value="ECO:0007669"/>
    <property type="project" value="UniProtKB-SubCell"/>
</dbReference>
<comment type="caution">
    <text evidence="12">The sequence shown here is derived from an EMBL/GenBank/DDBJ whole genome shotgun (WGS) entry which is preliminary data.</text>
</comment>
<evidence type="ECO:0000259" key="11">
    <source>
        <dbReference type="Pfam" id="PF01738"/>
    </source>
</evidence>
<keyword evidence="13" id="KW-1185">Reference proteome</keyword>
<dbReference type="PANTHER" id="PTHR10408">
    <property type="entry name" value="STEROL O-ACYLTRANSFERASE"/>
    <property type="match status" value="1"/>
</dbReference>
<dbReference type="Gene3D" id="3.40.50.1820">
    <property type="entry name" value="alpha/beta hydrolase"/>
    <property type="match status" value="1"/>
</dbReference>
<evidence type="ECO:0000313" key="12">
    <source>
        <dbReference type="EMBL" id="KAJ5365029.1"/>
    </source>
</evidence>
<evidence type="ECO:0000256" key="4">
    <source>
        <dbReference type="ARBA" id="ARBA00022692"/>
    </source>
</evidence>
<dbReference type="GO" id="GO:0008204">
    <property type="term" value="P:ergosterol metabolic process"/>
    <property type="evidence" value="ECO:0007669"/>
    <property type="project" value="TreeGrafter"/>
</dbReference>
<proteinExistence type="inferred from homology"/>
<dbReference type="GO" id="GO:0016787">
    <property type="term" value="F:hydrolase activity"/>
    <property type="evidence" value="ECO:0007669"/>
    <property type="project" value="InterPro"/>
</dbReference>
<dbReference type="InterPro" id="IPR014371">
    <property type="entry name" value="Oat_ACAT_DAG_ARE"/>
</dbReference>
<dbReference type="GO" id="GO:0034737">
    <property type="term" value="F:ergosterol O-acyltransferase activity"/>
    <property type="evidence" value="ECO:0007669"/>
    <property type="project" value="TreeGrafter"/>
</dbReference>
<evidence type="ECO:0000256" key="5">
    <source>
        <dbReference type="ARBA" id="ARBA00022824"/>
    </source>
</evidence>
<keyword evidence="6 10" id="KW-1133">Transmembrane helix</keyword>
<keyword evidence="4 10" id="KW-0812">Transmembrane</keyword>
<organism evidence="12 13">
    <name type="scientific">Penicillium concentricum</name>
    <dbReference type="NCBI Taxonomy" id="293559"/>
    <lineage>
        <taxon>Eukaryota</taxon>
        <taxon>Fungi</taxon>
        <taxon>Dikarya</taxon>
        <taxon>Ascomycota</taxon>
        <taxon>Pezizomycotina</taxon>
        <taxon>Eurotiomycetes</taxon>
        <taxon>Eurotiomycetidae</taxon>
        <taxon>Eurotiales</taxon>
        <taxon>Aspergillaceae</taxon>
        <taxon>Penicillium</taxon>
    </lineage>
</organism>
<dbReference type="GO" id="GO:0072330">
    <property type="term" value="P:monocarboxylic acid biosynthetic process"/>
    <property type="evidence" value="ECO:0007669"/>
    <property type="project" value="UniProtKB-ARBA"/>
</dbReference>
<feature type="transmembrane region" description="Helical" evidence="10">
    <location>
        <begin position="174"/>
        <end position="191"/>
    </location>
</feature>
<reference evidence="12" key="1">
    <citation type="submission" date="2022-12" db="EMBL/GenBank/DDBJ databases">
        <authorList>
            <person name="Petersen C."/>
        </authorList>
    </citation>
    <scope>NUCLEOTIDE SEQUENCE</scope>
    <source>
        <strain evidence="12">IBT 3081</strain>
    </source>
</reference>
<feature type="domain" description="Dienelactone hydrolase" evidence="11">
    <location>
        <begin position="485"/>
        <end position="698"/>
    </location>
</feature>
<evidence type="ECO:0000256" key="10">
    <source>
        <dbReference type="SAM" id="Phobius"/>
    </source>
</evidence>
<dbReference type="SUPFAM" id="SSF53474">
    <property type="entry name" value="alpha/beta-Hydrolases"/>
    <property type="match status" value="1"/>
</dbReference>
<dbReference type="RefSeq" id="XP_056576496.1">
    <property type="nucleotide sequence ID" value="XM_056725645.1"/>
</dbReference>
<dbReference type="Proteomes" id="UP001147752">
    <property type="component" value="Unassembled WGS sequence"/>
</dbReference>
<dbReference type="AlphaFoldDB" id="A0A9W9RU47"/>
<feature type="transmembrane region" description="Helical" evidence="10">
    <location>
        <begin position="115"/>
        <end position="136"/>
    </location>
</feature>
<name>A0A9W9RU47_9EURO</name>
<dbReference type="PANTHER" id="PTHR10408:SF23">
    <property type="entry name" value="STEROL O-ACYLTRANSFERASE 1-RELATED"/>
    <property type="match status" value="1"/>
</dbReference>